<dbReference type="InterPro" id="IPR015943">
    <property type="entry name" value="WD40/YVTN_repeat-like_dom_sf"/>
</dbReference>
<dbReference type="PANTHER" id="PTHR34512:SF30">
    <property type="entry name" value="OUTER MEMBRANE PROTEIN ASSEMBLY FACTOR BAMB"/>
    <property type="match status" value="1"/>
</dbReference>
<dbReference type="AlphaFoldDB" id="A0A285HTV6"/>
<evidence type="ECO:0000313" key="3">
    <source>
        <dbReference type="Proteomes" id="UP000219612"/>
    </source>
</evidence>
<dbReference type="Gene3D" id="2.130.10.10">
    <property type="entry name" value="YVTN repeat-like/Quinoprotein amine dehydrogenase"/>
    <property type="match status" value="1"/>
</dbReference>
<dbReference type="OrthoDB" id="3757373at2"/>
<evidence type="ECO:0000313" key="2">
    <source>
        <dbReference type="EMBL" id="SNY39142.1"/>
    </source>
</evidence>
<proteinExistence type="predicted"/>
<gene>
    <name evidence="2" type="ORF">SAMN05421748_105315</name>
</gene>
<keyword evidence="3" id="KW-1185">Reference proteome</keyword>
<sequence length="431" mass="44096">MTLIDLGDTTEAAPPAAAPVNLSRLRRLVLAGLSVLGVLVAGASAAPTPSPVRTLWTTAFRSGDTMAVDDGTVYVHRGDDSGPTAVTAYDLATGRSRWSGPAGAGPADRSVNPVGDVLLVPTSLFAPGTTTAGPGVIVLDAATGAELWRSYGDAVPSAATGDVLLAETGQNGITTALRLVRLRDGHEVWRHSVPPAEEWTTVTENGRPSAIVAVTGQGDATVYRYADGTVLHRDRIPWNGVYSAGLAPAGPHLIVVRTASAQTVATVYSPGDLRPLWRTGELIGSVAGCGPLICAAGVRGVAAYDAGTGREIWRRDDVNYAWDLGAGRLLLSADDVTSMVLADTATGRTIGGPYDARTSLLSGATGSMLLLRAAATPDGRTAVARLDLATGRQTVLGTVVLPAADDCRGAPGHLLCTSANTLTVTAVGLPS</sequence>
<dbReference type="EMBL" id="OBDY01000005">
    <property type="protein sequence ID" value="SNY39142.1"/>
    <property type="molecule type" value="Genomic_DNA"/>
</dbReference>
<dbReference type="InterPro" id="IPR002372">
    <property type="entry name" value="PQQ_rpt_dom"/>
</dbReference>
<dbReference type="SUPFAM" id="SSF50998">
    <property type="entry name" value="Quinoprotein alcohol dehydrogenase-like"/>
    <property type="match status" value="1"/>
</dbReference>
<dbReference type="Proteomes" id="UP000219612">
    <property type="component" value="Unassembled WGS sequence"/>
</dbReference>
<name>A0A285HTV6_9ACTN</name>
<dbReference type="Pfam" id="PF13360">
    <property type="entry name" value="PQQ_2"/>
    <property type="match status" value="1"/>
</dbReference>
<protein>
    <submittedName>
        <fullName evidence="2">Outer membrane protein assembly factor BamB, contains PQQ-like beta-propeller repeat</fullName>
    </submittedName>
</protein>
<reference evidence="3" key="1">
    <citation type="submission" date="2017-09" db="EMBL/GenBank/DDBJ databases">
        <authorList>
            <person name="Varghese N."/>
            <person name="Submissions S."/>
        </authorList>
    </citation>
    <scope>NUCLEOTIDE SEQUENCE [LARGE SCALE GENOMIC DNA]</scope>
    <source>
        <strain evidence="3">CGMCC 4.6857</strain>
    </source>
</reference>
<evidence type="ECO:0000259" key="1">
    <source>
        <dbReference type="Pfam" id="PF13360"/>
    </source>
</evidence>
<accession>A0A285HTV6</accession>
<dbReference type="InterPro" id="IPR011047">
    <property type="entry name" value="Quinoprotein_ADH-like_sf"/>
</dbReference>
<dbReference type="PANTHER" id="PTHR34512">
    <property type="entry name" value="CELL SURFACE PROTEIN"/>
    <property type="match status" value="1"/>
</dbReference>
<feature type="domain" description="Pyrrolo-quinoline quinone repeat" evidence="1">
    <location>
        <begin position="53"/>
        <end position="149"/>
    </location>
</feature>
<dbReference type="RefSeq" id="WP_097320663.1">
    <property type="nucleotide sequence ID" value="NZ_OBDY01000005.1"/>
</dbReference>
<organism evidence="2 3">
    <name type="scientific">Paractinoplanes atraurantiacus</name>
    <dbReference type="NCBI Taxonomy" id="1036182"/>
    <lineage>
        <taxon>Bacteria</taxon>
        <taxon>Bacillati</taxon>
        <taxon>Actinomycetota</taxon>
        <taxon>Actinomycetes</taxon>
        <taxon>Micromonosporales</taxon>
        <taxon>Micromonosporaceae</taxon>
        <taxon>Paractinoplanes</taxon>
    </lineage>
</organism>